<dbReference type="OrthoDB" id="2943862at2"/>
<feature type="compositionally biased region" description="Gly residues" evidence="1">
    <location>
        <begin position="11"/>
        <end position="34"/>
    </location>
</feature>
<dbReference type="AlphaFoldDB" id="A0A7V7UXE8"/>
<evidence type="ECO:0000256" key="1">
    <source>
        <dbReference type="SAM" id="MobiDB-lite"/>
    </source>
</evidence>
<organism evidence="2 3">
    <name type="scientific">Bacillus mesophilum</name>
    <dbReference type="NCBI Taxonomy" id="1071718"/>
    <lineage>
        <taxon>Bacteria</taxon>
        <taxon>Bacillati</taxon>
        <taxon>Bacillota</taxon>
        <taxon>Bacilli</taxon>
        <taxon>Bacillales</taxon>
        <taxon>Bacillaceae</taxon>
        <taxon>Bacillus</taxon>
    </lineage>
</organism>
<evidence type="ECO:0000313" key="2">
    <source>
        <dbReference type="EMBL" id="KAB2335901.1"/>
    </source>
</evidence>
<proteinExistence type="predicted"/>
<gene>
    <name evidence="2" type="ORF">F7732_00445</name>
</gene>
<protein>
    <submittedName>
        <fullName evidence="2">Scaffolding protein</fullName>
    </submittedName>
</protein>
<keyword evidence="3" id="KW-1185">Reference proteome</keyword>
<feature type="region of interest" description="Disordered" evidence="1">
    <location>
        <begin position="73"/>
        <end position="93"/>
    </location>
</feature>
<feature type="compositionally biased region" description="Basic and acidic residues" evidence="1">
    <location>
        <begin position="76"/>
        <end position="93"/>
    </location>
</feature>
<dbReference type="Proteomes" id="UP000441354">
    <property type="component" value="Unassembled WGS sequence"/>
</dbReference>
<reference evidence="2 3" key="1">
    <citation type="journal article" date="2014" name="Arch. Microbiol.">
        <title>Bacillus mesophilum sp. nov., strain IITR-54T, a novel 4-chlorobiphenyl dechlorinating bacterium.</title>
        <authorList>
            <person name="Manickam N."/>
            <person name="Singh N.K."/>
            <person name="Bajaj A."/>
            <person name="Kumar R.M."/>
            <person name="Kaur G."/>
            <person name="Kaur N."/>
            <person name="Bala M."/>
            <person name="Kumar A."/>
            <person name="Mayilraj S."/>
        </authorList>
    </citation>
    <scope>NUCLEOTIDE SEQUENCE [LARGE SCALE GENOMIC DNA]</scope>
    <source>
        <strain evidence="2 3">IITR-54</strain>
    </source>
</reference>
<comment type="caution">
    <text evidence="2">The sequence shown here is derived from an EMBL/GenBank/DDBJ whole genome shotgun (WGS) entry which is preliminary data.</text>
</comment>
<evidence type="ECO:0000313" key="3">
    <source>
        <dbReference type="Proteomes" id="UP000441354"/>
    </source>
</evidence>
<accession>A0A7V7UXE8</accession>
<name>A0A7V7UXE8_9BACI</name>
<feature type="region of interest" description="Disordered" evidence="1">
    <location>
        <begin position="1"/>
        <end position="41"/>
    </location>
</feature>
<dbReference type="EMBL" id="WBOT01000001">
    <property type="protein sequence ID" value="KAB2335901.1"/>
    <property type="molecule type" value="Genomic_DNA"/>
</dbReference>
<sequence>MIPLDLQLFAGEGGDGGGDGGDGSGGDGGAGAGEDGPFATFKTQDDLNKRLSRAEKKGQKALALSLGYETVEEMQEAIKKPPAKKQEPGKEGEHVDVDALVSAKLKEEQAKTFKRLVNSEVKVVANELGFADWEDALALADLAEVKEDDKGNITGVAEALKSLAEKKPHLLKQSSGNQFGANIPNVQKQQKENLENIKKLAQTRGVQATAANDPWKR</sequence>